<dbReference type="EMBL" id="LLXI01000198">
    <property type="protein sequence ID" value="PKY42431.1"/>
    <property type="molecule type" value="Genomic_DNA"/>
</dbReference>
<dbReference type="VEuPathDB" id="FungiDB:RhiirA1_450793"/>
<sequence length="156" mass="18531">MWECDSKIGKVGVWKLLGDECLNLFMPVETRSPNQVLNNNSTQQRNKGTMQKLQSYSELVDRLKNDCEFREFHGPTDNSLIDQENKEFFDKKYDKICVVMEDTGELVPEVELTRHVMEKLENEKLEKKKLAEKNRKKSYKKPDMREKLYSMLFMLK</sequence>
<accession>A0A2I1G785</accession>
<gene>
    <name evidence="1" type="ORF">RhiirA4_441954</name>
</gene>
<proteinExistence type="predicted"/>
<comment type="caution">
    <text evidence="1">The sequence shown here is derived from an EMBL/GenBank/DDBJ whole genome shotgun (WGS) entry which is preliminary data.</text>
</comment>
<keyword evidence="2" id="KW-1185">Reference proteome</keyword>
<reference evidence="1 2" key="1">
    <citation type="submission" date="2015-10" db="EMBL/GenBank/DDBJ databases">
        <title>Genome analyses suggest a sexual origin of heterokaryosis in a supposedly ancient asexual fungus.</title>
        <authorList>
            <person name="Ropars J."/>
            <person name="Sedzielewska K."/>
            <person name="Noel J."/>
            <person name="Charron P."/>
            <person name="Farinelli L."/>
            <person name="Marton T."/>
            <person name="Kruger M."/>
            <person name="Pelin A."/>
            <person name="Brachmann A."/>
            <person name="Corradi N."/>
        </authorList>
    </citation>
    <scope>NUCLEOTIDE SEQUENCE [LARGE SCALE GENOMIC DNA]</scope>
    <source>
        <strain evidence="1 2">A4</strain>
    </source>
</reference>
<organism evidence="1 2">
    <name type="scientific">Rhizophagus irregularis</name>
    <dbReference type="NCBI Taxonomy" id="588596"/>
    <lineage>
        <taxon>Eukaryota</taxon>
        <taxon>Fungi</taxon>
        <taxon>Fungi incertae sedis</taxon>
        <taxon>Mucoromycota</taxon>
        <taxon>Glomeromycotina</taxon>
        <taxon>Glomeromycetes</taxon>
        <taxon>Glomerales</taxon>
        <taxon>Glomeraceae</taxon>
        <taxon>Rhizophagus</taxon>
    </lineage>
</organism>
<evidence type="ECO:0000313" key="2">
    <source>
        <dbReference type="Proteomes" id="UP000234323"/>
    </source>
</evidence>
<dbReference type="VEuPathDB" id="FungiDB:FUN_019040"/>
<dbReference type="AlphaFoldDB" id="A0A2I1G785"/>
<dbReference type="VEuPathDB" id="FungiDB:RhiirFUN_008907"/>
<protein>
    <submittedName>
        <fullName evidence="1">Uncharacterized protein</fullName>
    </submittedName>
</protein>
<dbReference type="Proteomes" id="UP000234323">
    <property type="component" value="Unassembled WGS sequence"/>
</dbReference>
<evidence type="ECO:0000313" key="1">
    <source>
        <dbReference type="EMBL" id="PKY42431.1"/>
    </source>
</evidence>
<name>A0A2I1G785_9GLOM</name>